<reference evidence="3 4" key="1">
    <citation type="journal article" date="2019" name="Int. J. Syst. Evol. Microbiol.">
        <title>The Global Catalogue of Microorganisms (GCM) 10K type strain sequencing project: providing services to taxonomists for standard genome sequencing and annotation.</title>
        <authorList>
            <consortium name="The Broad Institute Genomics Platform"/>
            <consortium name="The Broad Institute Genome Sequencing Center for Infectious Disease"/>
            <person name="Wu L."/>
            <person name="Ma J."/>
        </authorList>
    </citation>
    <scope>NUCLEOTIDE SEQUENCE [LARGE SCALE GENOMIC DNA]</scope>
    <source>
        <strain evidence="3 4">JCM 15608</strain>
    </source>
</reference>
<protein>
    <recommendedName>
        <fullName evidence="2">DUF5610 domain-containing protein</fullName>
    </recommendedName>
</protein>
<dbReference type="RefSeq" id="WP_343818979.1">
    <property type="nucleotide sequence ID" value="NZ_BAAAFA010000015.1"/>
</dbReference>
<proteinExistence type="predicted"/>
<gene>
    <name evidence="3" type="ORF">GCM10009111_33700</name>
</gene>
<evidence type="ECO:0000313" key="4">
    <source>
        <dbReference type="Proteomes" id="UP001500021"/>
    </source>
</evidence>
<evidence type="ECO:0000256" key="1">
    <source>
        <dbReference type="SAM" id="MobiDB-lite"/>
    </source>
</evidence>
<dbReference type="EMBL" id="BAAAFA010000015">
    <property type="protein sequence ID" value="GAA0823680.1"/>
    <property type="molecule type" value="Genomic_DNA"/>
</dbReference>
<dbReference type="Gene3D" id="1.10.132.90">
    <property type="match status" value="1"/>
</dbReference>
<organism evidence="3 4">
    <name type="scientific">Colwellia asteriadis</name>
    <dbReference type="NCBI Taxonomy" id="517723"/>
    <lineage>
        <taxon>Bacteria</taxon>
        <taxon>Pseudomonadati</taxon>
        <taxon>Pseudomonadota</taxon>
        <taxon>Gammaproteobacteria</taxon>
        <taxon>Alteromonadales</taxon>
        <taxon>Colwelliaceae</taxon>
        <taxon>Colwellia</taxon>
    </lineage>
</organism>
<dbReference type="Pfam" id="PF18433">
    <property type="entry name" value="DUF5610"/>
    <property type="match status" value="1"/>
</dbReference>
<comment type="caution">
    <text evidence="3">The sequence shown here is derived from an EMBL/GenBank/DDBJ whole genome shotgun (WGS) entry which is preliminary data.</text>
</comment>
<name>A0ABN1LB52_9GAMM</name>
<evidence type="ECO:0000259" key="2">
    <source>
        <dbReference type="Pfam" id="PF18433"/>
    </source>
</evidence>
<accession>A0ABN1LB52</accession>
<keyword evidence="4" id="KW-1185">Reference proteome</keyword>
<evidence type="ECO:0000313" key="3">
    <source>
        <dbReference type="EMBL" id="GAA0823680.1"/>
    </source>
</evidence>
<feature type="region of interest" description="Disordered" evidence="1">
    <location>
        <begin position="22"/>
        <end position="44"/>
    </location>
</feature>
<feature type="domain" description="DUF5610" evidence="2">
    <location>
        <begin position="79"/>
        <end position="187"/>
    </location>
</feature>
<sequence length="416" mass="46185">MTKLNDLLHSINQRTIPNRADSLKSKNQTSIAEQGNEPIRHTGKGRPIFDLQAIKSLGKSGFAAKVMYQSIFSHFSSSTNDTAITRNQNLADIDLAKAEQESAGSLFDFEEVAKNVMAFIGSTILSAKSRDVGDEKLTELFDQARSGVEQGIGDALEVLKDSESLTEDIETGIEKSRDLINTKIDELHQQVFAPEEAIENILSTNESSISKSQTSSVSIVTAEGDRINIDFSASQGKNINEQSSSNSYQVEQTFYSERNFSYSVEGDLNDDEKAALGQLIEEVREVQHQFFTGDIEKAFEKATELNVESSQIASFSMNLTQQTSVSQKYSEVANNQSEASADNTDKRKGLAQQLKPAIDFMKQFQQLQQQAEQLLSPAESNINKFYDAIIKADFIAQPSHTLEGQLTRWHNILEQL</sequence>
<dbReference type="InterPro" id="IPR041651">
    <property type="entry name" value="DUF5610"/>
</dbReference>
<dbReference type="Proteomes" id="UP001500021">
    <property type="component" value="Unassembled WGS sequence"/>
</dbReference>